<dbReference type="Gene3D" id="3.60.10.10">
    <property type="entry name" value="Endonuclease/exonuclease/phosphatase"/>
    <property type="match status" value="1"/>
</dbReference>
<dbReference type="GO" id="GO:0004519">
    <property type="term" value="F:endonuclease activity"/>
    <property type="evidence" value="ECO:0007669"/>
    <property type="project" value="UniProtKB-KW"/>
</dbReference>
<evidence type="ECO:0000313" key="4">
    <source>
        <dbReference type="Proteomes" id="UP001598130"/>
    </source>
</evidence>
<keyword evidence="3" id="KW-0255">Endonuclease</keyword>
<feature type="transmembrane region" description="Helical" evidence="1">
    <location>
        <begin position="68"/>
        <end position="88"/>
    </location>
</feature>
<dbReference type="InterPro" id="IPR005135">
    <property type="entry name" value="Endo/exonuclease/phosphatase"/>
</dbReference>
<feature type="transmembrane region" description="Helical" evidence="1">
    <location>
        <begin position="6"/>
        <end position="29"/>
    </location>
</feature>
<organism evidence="3 4">
    <name type="scientific">Phenylobacterium ferrooxidans</name>
    <dbReference type="NCBI Taxonomy" id="2982689"/>
    <lineage>
        <taxon>Bacteria</taxon>
        <taxon>Pseudomonadati</taxon>
        <taxon>Pseudomonadota</taxon>
        <taxon>Alphaproteobacteria</taxon>
        <taxon>Caulobacterales</taxon>
        <taxon>Caulobacteraceae</taxon>
        <taxon>Phenylobacterium</taxon>
    </lineage>
</organism>
<keyword evidence="1" id="KW-0812">Transmembrane</keyword>
<evidence type="ECO:0000313" key="3">
    <source>
        <dbReference type="EMBL" id="MFD3266188.1"/>
    </source>
</evidence>
<keyword evidence="1" id="KW-0472">Membrane</keyword>
<keyword evidence="4" id="KW-1185">Reference proteome</keyword>
<dbReference type="InterPro" id="IPR036691">
    <property type="entry name" value="Endo/exonu/phosph_ase_sf"/>
</dbReference>
<keyword evidence="3" id="KW-0378">Hydrolase</keyword>
<keyword evidence="3" id="KW-0540">Nuclease</keyword>
<comment type="caution">
    <text evidence="3">The sequence shown here is derived from an EMBL/GenBank/DDBJ whole genome shotgun (WGS) entry which is preliminary data.</text>
</comment>
<dbReference type="RefSeq" id="WP_377371468.1">
    <property type="nucleotide sequence ID" value="NZ_JAOTJD010000049.1"/>
</dbReference>
<gene>
    <name evidence="3" type="ORF">OCL97_19760</name>
</gene>
<dbReference type="SUPFAM" id="SSF56219">
    <property type="entry name" value="DNase I-like"/>
    <property type="match status" value="1"/>
</dbReference>
<dbReference type="Pfam" id="PF03372">
    <property type="entry name" value="Exo_endo_phos"/>
    <property type="match status" value="1"/>
</dbReference>
<evidence type="ECO:0000259" key="2">
    <source>
        <dbReference type="Pfam" id="PF03372"/>
    </source>
</evidence>
<dbReference type="Proteomes" id="UP001598130">
    <property type="component" value="Unassembled WGS sequence"/>
</dbReference>
<reference evidence="3 4" key="1">
    <citation type="submission" date="2022-09" db="EMBL/GenBank/DDBJ databases">
        <title>New species of Phenylobacterium.</title>
        <authorList>
            <person name="Mieszkin S."/>
        </authorList>
    </citation>
    <scope>NUCLEOTIDE SEQUENCE [LARGE SCALE GENOMIC DNA]</scope>
    <source>
        <strain evidence="3 4">HK31-G</strain>
    </source>
</reference>
<proteinExistence type="predicted"/>
<accession>A0ABW6CZ53</accession>
<sequence length="324" mass="35345">MGLLRIVISRLLAMLMFGEGLVCAVAALVSHGGRVSARADILTHFAPFWLAGALVVVGYALLLAPKTLRTVFLTVGGVGVMAAGALVLPELIRPMTPRAPASAPNQLKLVQFNVWGRNADLAQTAQWIVDQDADIVVIEEASPAVRDAILLRRAYHVVCGDCQVMIFSKLKPLDSGAPASPAGLPRPPIAQGTYRNAGGQFTVLGAHYTWPTQGSLQQQQGRRLAWVLDHYSKDAMILAGDFNSTPWSFSRRREDRLFGLERRTKALFSWPAGEVSRQRIKVPFPFLPIDHVYAGKQWRTVSVERGPALGSDHFPVIVTLARTP</sequence>
<feature type="transmembrane region" description="Helical" evidence="1">
    <location>
        <begin position="41"/>
        <end position="62"/>
    </location>
</feature>
<dbReference type="EMBL" id="JAOTJD010000049">
    <property type="protein sequence ID" value="MFD3266188.1"/>
    <property type="molecule type" value="Genomic_DNA"/>
</dbReference>
<name>A0ABW6CZ53_9CAUL</name>
<feature type="domain" description="Endonuclease/exonuclease/phosphatase" evidence="2">
    <location>
        <begin position="110"/>
        <end position="313"/>
    </location>
</feature>
<protein>
    <submittedName>
        <fullName evidence="3">Endonuclease/exonuclease/phosphatase family protein</fullName>
    </submittedName>
</protein>
<evidence type="ECO:0000256" key="1">
    <source>
        <dbReference type="SAM" id="Phobius"/>
    </source>
</evidence>
<keyword evidence="1" id="KW-1133">Transmembrane helix</keyword>